<keyword evidence="2" id="KW-1185">Reference proteome</keyword>
<organism evidence="1 2">
    <name type="scientific">Microbacterium galbinum</name>
    <dbReference type="NCBI Taxonomy" id="2851646"/>
    <lineage>
        <taxon>Bacteria</taxon>
        <taxon>Bacillati</taxon>
        <taxon>Actinomycetota</taxon>
        <taxon>Actinomycetes</taxon>
        <taxon>Micrococcales</taxon>
        <taxon>Microbacteriaceae</taxon>
        <taxon>Microbacterium</taxon>
    </lineage>
</organism>
<dbReference type="EMBL" id="CP078077">
    <property type="protein sequence ID" value="UPL14752.1"/>
    <property type="molecule type" value="Genomic_DNA"/>
</dbReference>
<dbReference type="RefSeq" id="WP_247955595.1">
    <property type="nucleotide sequence ID" value="NZ_CP078077.1"/>
</dbReference>
<reference evidence="1 2" key="1">
    <citation type="submission" date="2021-06" db="EMBL/GenBank/DDBJ databases">
        <title>Genome-based taxonomic framework of Microbacterium strains isolated from marine environment, the description of four new species and reclassification of four preexisting species.</title>
        <authorList>
            <person name="Lee S.D."/>
            <person name="Kim S.-M."/>
            <person name="Byeon Y.-S."/>
            <person name="Yang H.L."/>
            <person name="Kim I.S."/>
        </authorList>
    </citation>
    <scope>NUCLEOTIDE SEQUENCE [LARGE SCALE GENOMIC DNA]</scope>
    <source>
        <strain evidence="1 2">SSW1-36</strain>
    </source>
</reference>
<evidence type="ECO:0000313" key="2">
    <source>
        <dbReference type="Proteomes" id="UP000831963"/>
    </source>
</evidence>
<sequence length="81" mass="8631">MRGVAVVVGGLLLIGGATIVVLADQQRAAEVAQLHERVEQTTERLDEIGDDNLGLAARLTALRSQIAEQDAELTDTTGFMQ</sequence>
<accession>A0ABY4IQ45</accession>
<evidence type="ECO:0000313" key="1">
    <source>
        <dbReference type="EMBL" id="UPL14752.1"/>
    </source>
</evidence>
<proteinExistence type="predicted"/>
<protein>
    <recommendedName>
        <fullName evidence="3">ATPase</fullName>
    </recommendedName>
</protein>
<dbReference type="Proteomes" id="UP000831963">
    <property type="component" value="Chromosome"/>
</dbReference>
<evidence type="ECO:0008006" key="3">
    <source>
        <dbReference type="Google" id="ProtNLM"/>
    </source>
</evidence>
<gene>
    <name evidence="1" type="ORF">KV396_09780</name>
</gene>
<name>A0ABY4IQ45_9MICO</name>